<evidence type="ECO:0000313" key="7">
    <source>
        <dbReference type="EMBL" id="RNA31259.1"/>
    </source>
</evidence>
<evidence type="ECO:0000256" key="4">
    <source>
        <dbReference type="ARBA" id="ARBA00022775"/>
    </source>
</evidence>
<gene>
    <name evidence="7" type="ORF">BpHYR1_045593</name>
</gene>
<dbReference type="GO" id="GO:0031201">
    <property type="term" value="C:SNARE complex"/>
    <property type="evidence" value="ECO:0007669"/>
    <property type="project" value="TreeGrafter"/>
</dbReference>
<sequence>MAAFIAKQMIGSKLDSVKDIFEELAGDKKGGDEEEKVSAEDPELIEQRREEEERRRNKYAKMEAEREKVRKDIRDKYNIKKPEAQPQMVMPEVDNGLNRQKKSPAQLAIDPDEDDFNPVKMATDLFGSVKESLANIPFPWK</sequence>
<dbReference type="Gene3D" id="1.20.5.580">
    <property type="entry name" value="Single Helix bin"/>
    <property type="match status" value="1"/>
</dbReference>
<evidence type="ECO:0000256" key="2">
    <source>
        <dbReference type="ARBA" id="ARBA00022448"/>
    </source>
</evidence>
<dbReference type="EMBL" id="REGN01001959">
    <property type="protein sequence ID" value="RNA31259.1"/>
    <property type="molecule type" value="Genomic_DNA"/>
</dbReference>
<dbReference type="PANTHER" id="PTHR16705">
    <property type="entry name" value="COMPLEXIN"/>
    <property type="match status" value="1"/>
</dbReference>
<evidence type="ECO:0000256" key="6">
    <source>
        <dbReference type="SAM" id="MobiDB-lite"/>
    </source>
</evidence>
<dbReference type="OrthoDB" id="6229630at2759"/>
<keyword evidence="8" id="KW-1185">Reference proteome</keyword>
<accession>A0A3M7S6G9</accession>
<comment type="function">
    <text evidence="5">Positively regulates a late step in synaptic vesicle exocytosis.</text>
</comment>
<dbReference type="GO" id="GO:0043195">
    <property type="term" value="C:terminal bouton"/>
    <property type="evidence" value="ECO:0007669"/>
    <property type="project" value="TreeGrafter"/>
</dbReference>
<evidence type="ECO:0000256" key="1">
    <source>
        <dbReference type="ARBA" id="ARBA00005396"/>
    </source>
</evidence>
<reference evidence="7 8" key="1">
    <citation type="journal article" date="2018" name="Sci. Rep.">
        <title>Genomic signatures of local adaptation to the degree of environmental predictability in rotifers.</title>
        <authorList>
            <person name="Franch-Gras L."/>
            <person name="Hahn C."/>
            <person name="Garcia-Roger E.M."/>
            <person name="Carmona M.J."/>
            <person name="Serra M."/>
            <person name="Gomez A."/>
        </authorList>
    </citation>
    <scope>NUCLEOTIDE SEQUENCE [LARGE SCALE GENOMIC DNA]</scope>
    <source>
        <strain evidence="7">HYR1</strain>
    </source>
</reference>
<dbReference type="CDD" id="cd22808">
    <property type="entry name" value="Complexin_NTD_CPLX_I_II"/>
    <property type="match status" value="1"/>
</dbReference>
<dbReference type="InterPro" id="IPR008849">
    <property type="entry name" value="Synaphin"/>
</dbReference>
<feature type="region of interest" description="Disordered" evidence="6">
    <location>
        <begin position="24"/>
        <end position="67"/>
    </location>
</feature>
<name>A0A3M7S6G9_BRAPC</name>
<feature type="compositionally biased region" description="Basic and acidic residues" evidence="6">
    <location>
        <begin position="73"/>
        <end position="83"/>
    </location>
</feature>
<dbReference type="Pfam" id="PF05835">
    <property type="entry name" value="Synaphin"/>
    <property type="match status" value="1"/>
</dbReference>
<feature type="region of interest" description="Disordered" evidence="6">
    <location>
        <begin position="73"/>
        <end position="92"/>
    </location>
</feature>
<organism evidence="7 8">
    <name type="scientific">Brachionus plicatilis</name>
    <name type="common">Marine rotifer</name>
    <name type="synonym">Brachionus muelleri</name>
    <dbReference type="NCBI Taxonomy" id="10195"/>
    <lineage>
        <taxon>Eukaryota</taxon>
        <taxon>Metazoa</taxon>
        <taxon>Spiralia</taxon>
        <taxon>Gnathifera</taxon>
        <taxon>Rotifera</taxon>
        <taxon>Eurotatoria</taxon>
        <taxon>Monogononta</taxon>
        <taxon>Pseudotrocha</taxon>
        <taxon>Ploima</taxon>
        <taxon>Brachionidae</taxon>
        <taxon>Brachionus</taxon>
    </lineage>
</organism>
<dbReference type="PANTHER" id="PTHR16705:SF4">
    <property type="entry name" value="COMPLEXIN"/>
    <property type="match status" value="1"/>
</dbReference>
<evidence type="ECO:0000256" key="3">
    <source>
        <dbReference type="ARBA" id="ARBA00022483"/>
    </source>
</evidence>
<dbReference type="STRING" id="10195.A0A3M7S6G9"/>
<dbReference type="SUPFAM" id="SSF58038">
    <property type="entry name" value="SNARE fusion complex"/>
    <property type="match status" value="1"/>
</dbReference>
<comment type="similarity">
    <text evidence="1">Belongs to the complexin/synaphin family.</text>
</comment>
<dbReference type="GO" id="GO:0016079">
    <property type="term" value="P:synaptic vesicle exocytosis"/>
    <property type="evidence" value="ECO:0007669"/>
    <property type="project" value="TreeGrafter"/>
</dbReference>
<dbReference type="GO" id="GO:0046928">
    <property type="term" value="P:regulation of neurotransmitter secretion"/>
    <property type="evidence" value="ECO:0007669"/>
    <property type="project" value="TreeGrafter"/>
</dbReference>
<dbReference type="GO" id="GO:0019905">
    <property type="term" value="F:syntaxin binding"/>
    <property type="evidence" value="ECO:0007669"/>
    <property type="project" value="InterPro"/>
</dbReference>
<keyword evidence="3" id="KW-0268">Exocytosis</keyword>
<evidence type="ECO:0000256" key="5">
    <source>
        <dbReference type="ARBA" id="ARBA00037297"/>
    </source>
</evidence>
<evidence type="ECO:0000313" key="8">
    <source>
        <dbReference type="Proteomes" id="UP000276133"/>
    </source>
</evidence>
<keyword evidence="2" id="KW-0813">Transport</keyword>
<keyword evidence="4" id="KW-0532">Neurotransmitter transport</keyword>
<proteinExistence type="inferred from homology"/>
<dbReference type="AlphaFoldDB" id="A0A3M7S6G9"/>
<protein>
    <submittedName>
        <fullName evidence="7">Complexin</fullName>
    </submittedName>
</protein>
<comment type="caution">
    <text evidence="7">The sequence shown here is derived from an EMBL/GenBank/DDBJ whole genome shotgun (WGS) entry which is preliminary data.</text>
</comment>
<dbReference type="Proteomes" id="UP000276133">
    <property type="component" value="Unassembled WGS sequence"/>
</dbReference>